<dbReference type="AlphaFoldDB" id="A0A7Y9ZNY8"/>
<keyword evidence="1" id="KW-0251">Elongation factor</keyword>
<sequence length="180" mass="19565">MRELVDAADGSLTPDELAAAEEYLSLHASCEAYLQAQMTQTAPPERPRCAQGYGKRAKVTAPVQTKVCPVCKKQKSVLSFDDELGTCIKCKYKKTSRGTGKGKSGGETKKPAPTRTRKCPVCLQSVTITLKAGDWTVEAHTKQTRAGLTECSGGVQVTYHERRDAMDRLVPGSFEGGKRR</sequence>
<comment type="caution">
    <text evidence="1">The sequence shown here is derived from an EMBL/GenBank/DDBJ whole genome shotgun (WGS) entry which is preliminary data.</text>
</comment>
<proteinExistence type="predicted"/>
<dbReference type="GO" id="GO:0003746">
    <property type="term" value="F:translation elongation factor activity"/>
    <property type="evidence" value="ECO:0007669"/>
    <property type="project" value="UniProtKB-KW"/>
</dbReference>
<dbReference type="InterPro" id="IPR013083">
    <property type="entry name" value="Znf_RING/FYVE/PHD"/>
</dbReference>
<protein>
    <submittedName>
        <fullName evidence="1">RNA polymerase subunit RPABC4/transcription elongation factor Spt4</fullName>
    </submittedName>
</protein>
<dbReference type="EMBL" id="JACBZM010000002">
    <property type="protein sequence ID" value="NYI47828.1"/>
    <property type="molecule type" value="Genomic_DNA"/>
</dbReference>
<organism evidence="1 2">
    <name type="scientific">Nocardioides aromaticivorans</name>
    <dbReference type="NCBI Taxonomy" id="200618"/>
    <lineage>
        <taxon>Bacteria</taxon>
        <taxon>Bacillati</taxon>
        <taxon>Actinomycetota</taxon>
        <taxon>Actinomycetes</taxon>
        <taxon>Propionibacteriales</taxon>
        <taxon>Nocardioidaceae</taxon>
        <taxon>Nocardioides</taxon>
    </lineage>
</organism>
<dbReference type="Gene3D" id="3.30.40.10">
    <property type="entry name" value="Zinc/RING finger domain, C3HC4 (zinc finger)"/>
    <property type="match status" value="1"/>
</dbReference>
<evidence type="ECO:0000313" key="2">
    <source>
        <dbReference type="Proteomes" id="UP000562045"/>
    </source>
</evidence>
<dbReference type="Proteomes" id="UP000562045">
    <property type="component" value="Unassembled WGS sequence"/>
</dbReference>
<dbReference type="RefSeq" id="WP_179652747.1">
    <property type="nucleotide sequence ID" value="NZ_JACBZM010000002.1"/>
</dbReference>
<accession>A0A7Y9ZNY8</accession>
<keyword evidence="1" id="KW-0648">Protein biosynthesis</keyword>
<name>A0A7Y9ZNY8_9ACTN</name>
<gene>
    <name evidence="1" type="ORF">BJ993_004974</name>
</gene>
<evidence type="ECO:0000313" key="1">
    <source>
        <dbReference type="EMBL" id="NYI47828.1"/>
    </source>
</evidence>
<reference evidence="1 2" key="1">
    <citation type="submission" date="2020-07" db="EMBL/GenBank/DDBJ databases">
        <title>Sequencing the genomes of 1000 actinobacteria strains.</title>
        <authorList>
            <person name="Klenk H.-P."/>
        </authorList>
    </citation>
    <scope>NUCLEOTIDE SEQUENCE [LARGE SCALE GENOMIC DNA]</scope>
    <source>
        <strain evidence="1 2">DSM 15131</strain>
    </source>
</reference>